<geneLocation type="plasmid" evidence="4">
    <name>pgw6_2</name>
</geneLocation>
<dbReference type="AlphaFoldDB" id="A0A3G8MD92"/>
<name>A0A3G8MD92_9HYPH</name>
<gene>
    <name evidence="2" type="ORF">EHO51_18325</name>
    <name evidence="3" type="ORF">EHO51_20360</name>
</gene>
<dbReference type="Proteomes" id="UP000273982">
    <property type="component" value="Plasmid pGW6_1"/>
</dbReference>
<reference evidence="3 4" key="1">
    <citation type="submission" date="2018-11" db="EMBL/GenBank/DDBJ databases">
        <title>Genome squencing of methanotrophic bacteria isolated from alkaline groundwater in Korea.</title>
        <authorList>
            <person name="Nguyen L.N."/>
        </authorList>
    </citation>
    <scope>NUCLEOTIDE SEQUENCE [LARGE SCALE GENOMIC DNA]</scope>
    <source>
        <strain evidence="3 4">GW6</strain>
        <plasmid evidence="2">pGW6_1</plasmid>
        <plasmid evidence="4">pgw6_1</plasmid>
        <plasmid evidence="4">pgw6_2</plasmid>
        <plasmid evidence="3">pGW6_2</plasmid>
    </source>
</reference>
<dbReference type="KEGG" id="mros:EHO51_20360"/>
<dbReference type="EMBL" id="CP034087">
    <property type="protein sequence ID" value="AZG78796.1"/>
    <property type="molecule type" value="Genomic_DNA"/>
</dbReference>
<dbReference type="KEGG" id="mros:EHO51_18325"/>
<protein>
    <recommendedName>
        <fullName evidence="1">TniQ domain-containing protein</fullName>
    </recommendedName>
</protein>
<dbReference type="EMBL" id="CP034088">
    <property type="protein sequence ID" value="AZG79135.1"/>
    <property type="molecule type" value="Genomic_DNA"/>
</dbReference>
<dbReference type="Proteomes" id="UP000273982">
    <property type="component" value="Plasmid pGW6_2"/>
</dbReference>
<proteinExistence type="predicted"/>
<keyword evidence="3" id="KW-0614">Plasmid</keyword>
<geneLocation type="plasmid" evidence="3">
    <name>pGW6_2</name>
</geneLocation>
<accession>A0A3G8MD92</accession>
<dbReference type="Pfam" id="PF06527">
    <property type="entry name" value="TniQ"/>
    <property type="match status" value="1"/>
</dbReference>
<geneLocation type="plasmid" evidence="4">
    <name>pgw6_1</name>
</geneLocation>
<evidence type="ECO:0000313" key="3">
    <source>
        <dbReference type="EMBL" id="AZG79135.1"/>
    </source>
</evidence>
<organism evidence="3 4">
    <name type="scientific">Methylocystis rosea</name>
    <dbReference type="NCBI Taxonomy" id="173366"/>
    <lineage>
        <taxon>Bacteria</taxon>
        <taxon>Pseudomonadati</taxon>
        <taxon>Pseudomonadota</taxon>
        <taxon>Alphaproteobacteria</taxon>
        <taxon>Hyphomicrobiales</taxon>
        <taxon>Methylocystaceae</taxon>
        <taxon>Methylocystis</taxon>
    </lineage>
</organism>
<evidence type="ECO:0000259" key="1">
    <source>
        <dbReference type="Pfam" id="PF06527"/>
    </source>
</evidence>
<sequence length="362" mass="39078">MGFRGRQDDLVARGGGVNAAALASLLPVAPRPAAEERLSSWLSRVAGIYGLSASALLDHFGLAGVSPLTLEQDLSAGQGALIAARAGLSASTIDAMTFATLAPHARVMIAPSARYFCPLCAQTPAIGRKDAALPWTFWCSVHGVRLRGRDKRPMQSFLPESVLERLDPLARRGVARLAAWAEERDAVGEIDPPVPELLRFLTTPYRRPSPPSLAEQPRLSLEARRANHAFLTRPIVRQALLVAAPEYDRFAPVLAKPVRPGLAALACGSLLQNYALAVGVARLTENPVEHAAAALAAADAEGETNLRRILRTWPSATRRRIGVELRRLTDAQPAGKAPRRRRLQRSSINYARVPQISARLVP</sequence>
<feature type="domain" description="TniQ" evidence="1">
    <location>
        <begin position="27"/>
        <end position="146"/>
    </location>
</feature>
<evidence type="ECO:0000313" key="2">
    <source>
        <dbReference type="EMBL" id="AZG78796.1"/>
    </source>
</evidence>
<evidence type="ECO:0000313" key="4">
    <source>
        <dbReference type="Proteomes" id="UP000273982"/>
    </source>
</evidence>
<geneLocation type="plasmid" evidence="2">
    <name>pGW6_1</name>
</geneLocation>
<dbReference type="InterPro" id="IPR009492">
    <property type="entry name" value="TniQ"/>
</dbReference>